<comment type="caution">
    <text evidence="2">The sequence shown here is derived from an EMBL/GenBank/DDBJ whole genome shotgun (WGS) entry which is preliminary data.</text>
</comment>
<evidence type="ECO:0000313" key="3">
    <source>
        <dbReference type="Proteomes" id="UP001595699"/>
    </source>
</evidence>
<keyword evidence="3" id="KW-1185">Reference proteome</keyword>
<evidence type="ECO:0000256" key="1">
    <source>
        <dbReference type="SAM" id="MobiDB-lite"/>
    </source>
</evidence>
<dbReference type="RefSeq" id="WP_205122106.1">
    <property type="nucleotide sequence ID" value="NZ_JAFBCM010000001.1"/>
</dbReference>
<feature type="compositionally biased region" description="Acidic residues" evidence="1">
    <location>
        <begin position="126"/>
        <end position="135"/>
    </location>
</feature>
<feature type="compositionally biased region" description="Acidic residues" evidence="1">
    <location>
        <begin position="226"/>
        <end position="240"/>
    </location>
</feature>
<feature type="compositionally biased region" description="Basic and acidic residues" evidence="1">
    <location>
        <begin position="89"/>
        <end position="125"/>
    </location>
</feature>
<feature type="region of interest" description="Disordered" evidence="1">
    <location>
        <begin position="1"/>
        <end position="240"/>
    </location>
</feature>
<evidence type="ECO:0000313" key="2">
    <source>
        <dbReference type="EMBL" id="MFC3759512.1"/>
    </source>
</evidence>
<protein>
    <submittedName>
        <fullName evidence="2">Uncharacterized protein</fullName>
    </submittedName>
</protein>
<sequence>MRDAQKGRKSWLERLTSPPESETEEQYPGDQYATEQPQTPTPYRVDQRNVDRERAPLRDVRDLRDQRDREPAGQEGYETFAPPVPAPTFREEPRTSEPERPVEVPVSRVDEHADFRPRDLAREEHEDLSDRDEEMPTVVPGVPGPSSPSLRETARDDAWGSPVSAPVDTAEDSARDEDVDDIDAVDDSAQVQNATAPSPWQPDPAPTSSDSERPGQDLEPEVPVSVEDEITTSPSEEEQLEAARKRHVEELQHRWLVTQAQLLDDPRDAVREAGLLIGDAMQFVTSTFTDHRDRIEREWKNNDELDTDELRTIMRRYRNLFQYVLSASQLPDL</sequence>
<name>A0ABV7Y343_9ACTN</name>
<proteinExistence type="predicted"/>
<feature type="compositionally biased region" description="Basic and acidic residues" evidence="1">
    <location>
        <begin position="45"/>
        <end position="72"/>
    </location>
</feature>
<gene>
    <name evidence="2" type="ORF">ACFOUW_01555</name>
</gene>
<dbReference type="EMBL" id="JBHRZH010000001">
    <property type="protein sequence ID" value="MFC3759512.1"/>
    <property type="molecule type" value="Genomic_DNA"/>
</dbReference>
<accession>A0ABV7Y343</accession>
<feature type="compositionally biased region" description="Acidic residues" evidence="1">
    <location>
        <begin position="169"/>
        <end position="186"/>
    </location>
</feature>
<organism evidence="2 3">
    <name type="scientific">Tenggerimyces flavus</name>
    <dbReference type="NCBI Taxonomy" id="1708749"/>
    <lineage>
        <taxon>Bacteria</taxon>
        <taxon>Bacillati</taxon>
        <taxon>Actinomycetota</taxon>
        <taxon>Actinomycetes</taxon>
        <taxon>Propionibacteriales</taxon>
        <taxon>Nocardioidaceae</taxon>
        <taxon>Tenggerimyces</taxon>
    </lineage>
</organism>
<dbReference type="Proteomes" id="UP001595699">
    <property type="component" value="Unassembled WGS sequence"/>
</dbReference>
<feature type="compositionally biased region" description="Basic and acidic residues" evidence="1">
    <location>
        <begin position="1"/>
        <end position="12"/>
    </location>
</feature>
<reference evidence="3" key="1">
    <citation type="journal article" date="2019" name="Int. J. Syst. Evol. Microbiol.">
        <title>The Global Catalogue of Microorganisms (GCM) 10K type strain sequencing project: providing services to taxonomists for standard genome sequencing and annotation.</title>
        <authorList>
            <consortium name="The Broad Institute Genomics Platform"/>
            <consortium name="The Broad Institute Genome Sequencing Center for Infectious Disease"/>
            <person name="Wu L."/>
            <person name="Ma J."/>
        </authorList>
    </citation>
    <scope>NUCLEOTIDE SEQUENCE [LARGE SCALE GENOMIC DNA]</scope>
    <source>
        <strain evidence="3">CGMCC 4.7241</strain>
    </source>
</reference>